<dbReference type="InterPro" id="IPR002397">
    <property type="entry name" value="Cyt_P450_B"/>
</dbReference>
<comment type="similarity">
    <text evidence="1 2">Belongs to the cytochrome P450 family.</text>
</comment>
<keyword evidence="2" id="KW-0408">Iron</keyword>
<evidence type="ECO:0000256" key="2">
    <source>
        <dbReference type="RuleBase" id="RU000461"/>
    </source>
</evidence>
<keyword evidence="2" id="KW-0479">Metal-binding</keyword>
<keyword evidence="2" id="KW-0560">Oxidoreductase</keyword>
<dbReference type="GO" id="GO:0005506">
    <property type="term" value="F:iron ion binding"/>
    <property type="evidence" value="ECO:0007669"/>
    <property type="project" value="InterPro"/>
</dbReference>
<dbReference type="STRING" id="981384.GCA_000192475_02337"/>
<dbReference type="Gene3D" id="1.10.630.10">
    <property type="entry name" value="Cytochrome P450"/>
    <property type="match status" value="1"/>
</dbReference>
<dbReference type="GO" id="GO:0016705">
    <property type="term" value="F:oxidoreductase activity, acting on paired donors, with incorporation or reduction of molecular oxygen"/>
    <property type="evidence" value="ECO:0007669"/>
    <property type="project" value="InterPro"/>
</dbReference>
<dbReference type="RefSeq" id="WP_010441608.1">
    <property type="nucleotide sequence ID" value="NZ_AEYW01000012.1"/>
</dbReference>
<keyword evidence="4" id="KW-1185">Reference proteome</keyword>
<dbReference type="InterPro" id="IPR017972">
    <property type="entry name" value="Cyt_P450_CS"/>
</dbReference>
<reference evidence="3 4" key="1">
    <citation type="submission" date="2018-10" db="EMBL/GenBank/DDBJ databases">
        <title>Genomic Encyclopedia of Archaeal and Bacterial Type Strains, Phase II (KMG-II): from individual species to whole genera.</title>
        <authorList>
            <person name="Goeker M."/>
        </authorList>
    </citation>
    <scope>NUCLEOTIDE SEQUENCE [LARGE SCALE GENOMIC DNA]</scope>
    <source>
        <strain evidence="3 4">DSM 29317</strain>
    </source>
</reference>
<name>A0A497ZPA8_9RHOB</name>
<evidence type="ECO:0000313" key="3">
    <source>
        <dbReference type="EMBL" id="RLK07614.1"/>
    </source>
</evidence>
<organism evidence="3 4">
    <name type="scientific">Ruegeria conchae</name>
    <dbReference type="NCBI Taxonomy" id="981384"/>
    <lineage>
        <taxon>Bacteria</taxon>
        <taxon>Pseudomonadati</taxon>
        <taxon>Pseudomonadota</taxon>
        <taxon>Alphaproteobacteria</taxon>
        <taxon>Rhodobacterales</taxon>
        <taxon>Roseobacteraceae</taxon>
        <taxon>Ruegeria</taxon>
    </lineage>
</organism>
<evidence type="ECO:0008006" key="5">
    <source>
        <dbReference type="Google" id="ProtNLM"/>
    </source>
</evidence>
<dbReference type="Proteomes" id="UP000271700">
    <property type="component" value="Unassembled WGS sequence"/>
</dbReference>
<keyword evidence="2" id="KW-0503">Monooxygenase</keyword>
<dbReference type="InterPro" id="IPR036396">
    <property type="entry name" value="Cyt_P450_sf"/>
</dbReference>
<dbReference type="GO" id="GO:0020037">
    <property type="term" value="F:heme binding"/>
    <property type="evidence" value="ECO:0007669"/>
    <property type="project" value="InterPro"/>
</dbReference>
<dbReference type="EMBL" id="RCCT01000003">
    <property type="protein sequence ID" value="RLK07614.1"/>
    <property type="molecule type" value="Genomic_DNA"/>
</dbReference>
<dbReference type="GO" id="GO:0004497">
    <property type="term" value="F:monooxygenase activity"/>
    <property type="evidence" value="ECO:0007669"/>
    <property type="project" value="UniProtKB-KW"/>
</dbReference>
<accession>A0A497ZPA8</accession>
<keyword evidence="2" id="KW-0349">Heme</keyword>
<dbReference type="PROSITE" id="PS00086">
    <property type="entry name" value="CYTOCHROME_P450"/>
    <property type="match status" value="1"/>
</dbReference>
<evidence type="ECO:0000313" key="4">
    <source>
        <dbReference type="Proteomes" id="UP000271700"/>
    </source>
</evidence>
<comment type="caution">
    <text evidence="3">The sequence shown here is derived from an EMBL/GenBank/DDBJ whole genome shotgun (WGS) entry which is preliminary data.</text>
</comment>
<dbReference type="PRINTS" id="PR00359">
    <property type="entry name" value="BP450"/>
</dbReference>
<dbReference type="PANTHER" id="PTHR46696:SF1">
    <property type="entry name" value="CYTOCHROME P450 YJIB-RELATED"/>
    <property type="match status" value="1"/>
</dbReference>
<dbReference type="AlphaFoldDB" id="A0A497ZPA8"/>
<dbReference type="Pfam" id="PF00067">
    <property type="entry name" value="p450"/>
    <property type="match status" value="1"/>
</dbReference>
<dbReference type="OrthoDB" id="9801155at2"/>
<proteinExistence type="inferred from homology"/>
<evidence type="ECO:0000256" key="1">
    <source>
        <dbReference type="ARBA" id="ARBA00010617"/>
    </source>
</evidence>
<dbReference type="PANTHER" id="PTHR46696">
    <property type="entry name" value="P450, PUTATIVE (EUROFUNG)-RELATED"/>
    <property type="match status" value="1"/>
</dbReference>
<gene>
    <name evidence="3" type="ORF">CLV75_2740</name>
</gene>
<dbReference type="SUPFAM" id="SSF48264">
    <property type="entry name" value="Cytochrome P450"/>
    <property type="match status" value="1"/>
</dbReference>
<dbReference type="InterPro" id="IPR001128">
    <property type="entry name" value="Cyt_P450"/>
</dbReference>
<sequence length="398" mass="44675">MTEPSAARHEVPVDSDTTLEMLDRDPASVYRRLRREAPVVRIEAIGRIVLTKADDTYLAKTDSQHFHSSDSRTAMERAFGGNTLMRKDGPAHLDERNAMVETFHARHICDTWRARFQAVTELAVSALRDQTRTDLRQTLAAPLSALYLQHVLGIQPDDQDQLFSWANALITGAMNSGFDPAVFALSDRANDEMNRCFDRMIDFHRENPNPSVLSVMVNAPNPLSLSQIRTNLKICIGGAVVESRDAISTTIHGLLRNPDQLNHCIESDRWDLACEEGLRWVAPIQASPRIVASEIALRGVTLPKGETILVVQGSANHDEDYWQDPHLFNIYRPLSANQTFGLGPHRCMGGDLYRRLVSDALLPYLFRCFPNMQADPSRAVEFRGFAFRGPTSLPVFLR</sequence>
<protein>
    <recommendedName>
        <fullName evidence="5">Cytochrome P450</fullName>
    </recommendedName>
</protein>